<evidence type="ECO:0000256" key="7">
    <source>
        <dbReference type="ARBA" id="ARBA00022692"/>
    </source>
</evidence>
<protein>
    <recommendedName>
        <fullName evidence="17">ferric-chelate reductase (NADH)</fullName>
        <ecNumber evidence="17">1.16.1.7</ecNumber>
    </recommendedName>
</protein>
<dbReference type="InterPro" id="IPR050369">
    <property type="entry name" value="RBOH/FRE"/>
</dbReference>
<keyword evidence="12" id="KW-0408">Iron</keyword>
<feature type="transmembrane region" description="Helical" evidence="18">
    <location>
        <begin position="124"/>
        <end position="157"/>
    </location>
</feature>
<feature type="transmembrane region" description="Helical" evidence="18">
    <location>
        <begin position="224"/>
        <end position="243"/>
    </location>
</feature>
<keyword evidence="13" id="KW-0520">NAD</keyword>
<keyword evidence="14" id="KW-0406">Ion transport</keyword>
<dbReference type="PRINTS" id="PR00466">
    <property type="entry name" value="GP91PHOX"/>
</dbReference>
<evidence type="ECO:0000256" key="13">
    <source>
        <dbReference type="ARBA" id="ARBA00023027"/>
    </source>
</evidence>
<keyword evidence="5" id="KW-0349">Heme</keyword>
<evidence type="ECO:0000256" key="17">
    <source>
        <dbReference type="ARBA" id="ARBA00066905"/>
    </source>
</evidence>
<dbReference type="OrthoDB" id="167398at2759"/>
<dbReference type="SFLD" id="SFLDG01168">
    <property type="entry name" value="Ferric_reductase_subgroup_(FRE"/>
    <property type="match status" value="1"/>
</dbReference>
<comment type="subcellular location">
    <subcellularLocation>
        <location evidence="2">Membrane</location>
        <topology evidence="2">Multi-pass membrane protein</topology>
    </subcellularLocation>
</comment>
<dbReference type="InterPro" id="IPR013121">
    <property type="entry name" value="Fe_red_NAD-bd_6"/>
</dbReference>
<organism evidence="20 21">
    <name type="scientific">Rhamnella rubrinervis</name>
    <dbReference type="NCBI Taxonomy" id="2594499"/>
    <lineage>
        <taxon>Eukaryota</taxon>
        <taxon>Viridiplantae</taxon>
        <taxon>Streptophyta</taxon>
        <taxon>Embryophyta</taxon>
        <taxon>Tracheophyta</taxon>
        <taxon>Spermatophyta</taxon>
        <taxon>Magnoliopsida</taxon>
        <taxon>eudicotyledons</taxon>
        <taxon>Gunneridae</taxon>
        <taxon>Pentapetalae</taxon>
        <taxon>rosids</taxon>
        <taxon>fabids</taxon>
        <taxon>Rosales</taxon>
        <taxon>Rhamnaceae</taxon>
        <taxon>rhamnoid group</taxon>
        <taxon>Rhamneae</taxon>
        <taxon>Rhamnella</taxon>
    </lineage>
</organism>
<dbReference type="GO" id="GO:0140618">
    <property type="term" value="F:ferric-chelate reductase (NADH) activity"/>
    <property type="evidence" value="ECO:0007669"/>
    <property type="project" value="UniProtKB-EC"/>
</dbReference>
<dbReference type="PANTHER" id="PTHR11972:SF69">
    <property type="entry name" value="FERRIC REDUCTION OXIDASE 6-RELATED"/>
    <property type="match status" value="1"/>
</dbReference>
<dbReference type="Proteomes" id="UP000796880">
    <property type="component" value="Unassembled WGS sequence"/>
</dbReference>
<proteinExistence type="inferred from homology"/>
<dbReference type="Gene3D" id="3.40.50.80">
    <property type="entry name" value="Nucleotide-binding domain of ferredoxin-NADP reductase (FNR) module"/>
    <property type="match status" value="1"/>
</dbReference>
<dbReference type="InterPro" id="IPR013112">
    <property type="entry name" value="FAD-bd_8"/>
</dbReference>
<dbReference type="GO" id="GO:0006811">
    <property type="term" value="P:monoatomic ion transport"/>
    <property type="evidence" value="ECO:0007669"/>
    <property type="project" value="UniProtKB-KW"/>
</dbReference>
<dbReference type="CDD" id="cd06186">
    <property type="entry name" value="NOX_Duox_like_FAD_NADP"/>
    <property type="match status" value="1"/>
</dbReference>
<evidence type="ECO:0000313" key="21">
    <source>
        <dbReference type="Proteomes" id="UP000796880"/>
    </source>
</evidence>
<dbReference type="InterPro" id="IPR013130">
    <property type="entry name" value="Fe3_Rdtase_TM_dom"/>
</dbReference>
<dbReference type="AlphaFoldDB" id="A0A8K0DZW7"/>
<evidence type="ECO:0000256" key="4">
    <source>
        <dbReference type="ARBA" id="ARBA00022448"/>
    </source>
</evidence>
<dbReference type="Pfam" id="PF08022">
    <property type="entry name" value="FAD_binding_8"/>
    <property type="match status" value="1"/>
</dbReference>
<keyword evidence="6" id="KW-0285">Flavoprotein</keyword>
<dbReference type="InterPro" id="IPR017927">
    <property type="entry name" value="FAD-bd_FR_type"/>
</dbReference>
<dbReference type="PANTHER" id="PTHR11972">
    <property type="entry name" value="NADPH OXIDASE"/>
    <property type="match status" value="1"/>
</dbReference>
<keyword evidence="11" id="KW-0560">Oxidoreductase</keyword>
<evidence type="ECO:0000256" key="1">
    <source>
        <dbReference type="ARBA" id="ARBA00001974"/>
    </source>
</evidence>
<keyword evidence="9" id="KW-0274">FAD</keyword>
<reference evidence="20" key="1">
    <citation type="submission" date="2020-03" db="EMBL/GenBank/DDBJ databases">
        <title>A high-quality chromosome-level genome assembly of a woody plant with both climbing and erect habits, Rhamnella rubrinervis.</title>
        <authorList>
            <person name="Lu Z."/>
            <person name="Yang Y."/>
            <person name="Zhu X."/>
            <person name="Sun Y."/>
        </authorList>
    </citation>
    <scope>NUCLEOTIDE SEQUENCE</scope>
    <source>
        <strain evidence="20">BYM</strain>
        <tissue evidence="20">Leaf</tissue>
    </source>
</reference>
<keyword evidence="8" id="KW-0479">Metal-binding</keyword>
<evidence type="ECO:0000256" key="18">
    <source>
        <dbReference type="SAM" id="Phobius"/>
    </source>
</evidence>
<keyword evidence="15 18" id="KW-0472">Membrane</keyword>
<keyword evidence="4" id="KW-0813">Transport</keyword>
<evidence type="ECO:0000256" key="12">
    <source>
        <dbReference type="ARBA" id="ARBA00023004"/>
    </source>
</evidence>
<keyword evidence="21" id="KW-1185">Reference proteome</keyword>
<dbReference type="FunFam" id="3.40.50.80:FF:000036">
    <property type="entry name" value="Ferric reduction oxidase 6"/>
    <property type="match status" value="1"/>
</dbReference>
<evidence type="ECO:0000256" key="16">
    <source>
        <dbReference type="ARBA" id="ARBA00050970"/>
    </source>
</evidence>
<accession>A0A8K0DZW7</accession>
<dbReference type="InterPro" id="IPR039261">
    <property type="entry name" value="FNR_nucleotide-bd"/>
</dbReference>
<evidence type="ECO:0000256" key="15">
    <source>
        <dbReference type="ARBA" id="ARBA00023136"/>
    </source>
</evidence>
<evidence type="ECO:0000256" key="9">
    <source>
        <dbReference type="ARBA" id="ARBA00022827"/>
    </source>
</evidence>
<keyword evidence="7 18" id="KW-0812">Transmembrane</keyword>
<evidence type="ECO:0000256" key="11">
    <source>
        <dbReference type="ARBA" id="ARBA00023002"/>
    </source>
</evidence>
<evidence type="ECO:0000256" key="10">
    <source>
        <dbReference type="ARBA" id="ARBA00022989"/>
    </source>
</evidence>
<evidence type="ECO:0000256" key="6">
    <source>
        <dbReference type="ARBA" id="ARBA00022630"/>
    </source>
</evidence>
<feature type="transmembrane region" description="Helical" evidence="18">
    <location>
        <begin position="34"/>
        <end position="54"/>
    </location>
</feature>
<dbReference type="InterPro" id="IPR000778">
    <property type="entry name" value="Cyt_b245_heavy_chain"/>
</dbReference>
<name>A0A8K0DZW7_9ROSA</name>
<evidence type="ECO:0000256" key="14">
    <source>
        <dbReference type="ARBA" id="ARBA00023065"/>
    </source>
</evidence>
<dbReference type="SFLD" id="SFLDS00052">
    <property type="entry name" value="Ferric_Reductase_Domain"/>
    <property type="match status" value="1"/>
</dbReference>
<dbReference type="Pfam" id="PF08030">
    <property type="entry name" value="NAD_binding_6"/>
    <property type="match status" value="1"/>
</dbReference>
<comment type="similarity">
    <text evidence="3">Belongs to the ferric reductase (FRE) family.</text>
</comment>
<feature type="domain" description="FAD-binding FR-type" evidence="19">
    <location>
        <begin position="337"/>
        <end position="453"/>
    </location>
</feature>
<evidence type="ECO:0000259" key="19">
    <source>
        <dbReference type="PROSITE" id="PS51384"/>
    </source>
</evidence>
<comment type="cofactor">
    <cofactor evidence="1">
        <name>FAD</name>
        <dbReference type="ChEBI" id="CHEBI:57692"/>
    </cofactor>
</comment>
<evidence type="ECO:0000256" key="2">
    <source>
        <dbReference type="ARBA" id="ARBA00004141"/>
    </source>
</evidence>
<dbReference type="Pfam" id="PF01794">
    <property type="entry name" value="Ferric_reduct"/>
    <property type="match status" value="1"/>
</dbReference>
<feature type="transmembrane region" description="Helical" evidence="18">
    <location>
        <begin position="263"/>
        <end position="281"/>
    </location>
</feature>
<dbReference type="GO" id="GO:0046872">
    <property type="term" value="F:metal ion binding"/>
    <property type="evidence" value="ECO:0007669"/>
    <property type="project" value="UniProtKB-KW"/>
</dbReference>
<dbReference type="SUPFAM" id="SSF52343">
    <property type="entry name" value="Ferredoxin reductase-like, C-terminal NADP-linked domain"/>
    <property type="match status" value="1"/>
</dbReference>
<dbReference type="EMBL" id="VOIH02000008">
    <property type="protein sequence ID" value="KAF3440642.1"/>
    <property type="molecule type" value="Genomic_DNA"/>
</dbReference>
<sequence>MDEISVHKPLLSTQYNVEPSYVNNKPVLVSLPNWVLKAVTWVVFISWVAFIFLYPPGSASESFRNQIGVSVIDETVFGTTGSVFLFFTAPILLIAFLSFAYLLVSGEEEQHKKKTLQNPRFRLWTFPVLVEGPFGVVSAAELIGILLFAVFVIWAVYTYTMQILNSISDQLPLKLKSSFLENLGFRFASIGIFCLGFLFLPVARGSLLLRLIDIPFEHAIRYHVWLGHLTMLLFTLHGLFYVIAWTIEGNLLHEIMEWKDDGIAKFAGVISILAGLMMWVTSLSPVRKLKFELFFYTHQLYIVFVVFLALHVGDSIFCTAAGGIFLFMLDRFLRFCQSRRIVKIISAKCLPCGTVQLLLSKPSNLQYNALSIVFLQIRELSWLQCHPFSVSSSPLDGQHHLSVLIKVIGQWTANLRGNIINISERESQKESPFRPYTELTASIEGPYGHEFPYHLMYENLILVAGGVGLSPFLAILRDILHRVREGKPCLPRNILIIWAVKKLNELPLLSTIDMESICPFFSDKLNIETRIYVTRELEPPLEDGKLQNTVNSYLCPVPKSCGMSVLVAEEGCEDGVINVDEAQHDETLTQNNLHLQNPANCTTIQYGSRPDFAEIFESVSKNWGRVDVGVIVCGPPTFESSVAKEIRVEGSYYL</sequence>
<feature type="transmembrane region" description="Helical" evidence="18">
    <location>
        <begin position="83"/>
        <end position="104"/>
    </location>
</feature>
<dbReference type="PROSITE" id="PS51384">
    <property type="entry name" value="FAD_FR"/>
    <property type="match status" value="1"/>
</dbReference>
<dbReference type="GO" id="GO:0005886">
    <property type="term" value="C:plasma membrane"/>
    <property type="evidence" value="ECO:0007669"/>
    <property type="project" value="TreeGrafter"/>
</dbReference>
<gene>
    <name evidence="20" type="ORF">FNV43_RR18926</name>
</gene>
<dbReference type="EC" id="1.16.1.7" evidence="17"/>
<comment type="catalytic activity">
    <reaction evidence="16">
        <text>2 a Fe(II)-siderophore + NAD(+) + H(+) = 2 a Fe(III)-siderophore + NADH</text>
        <dbReference type="Rhea" id="RHEA:15061"/>
        <dbReference type="Rhea" id="RHEA-COMP:11342"/>
        <dbReference type="Rhea" id="RHEA-COMP:11344"/>
        <dbReference type="ChEBI" id="CHEBI:15378"/>
        <dbReference type="ChEBI" id="CHEBI:29033"/>
        <dbReference type="ChEBI" id="CHEBI:29034"/>
        <dbReference type="ChEBI" id="CHEBI:57540"/>
        <dbReference type="ChEBI" id="CHEBI:57945"/>
        <dbReference type="EC" id="1.16.1.7"/>
    </reaction>
</comment>
<comment type="caution">
    <text evidence="20">The sequence shown here is derived from an EMBL/GenBank/DDBJ whole genome shotgun (WGS) entry which is preliminary data.</text>
</comment>
<evidence type="ECO:0000256" key="8">
    <source>
        <dbReference type="ARBA" id="ARBA00022723"/>
    </source>
</evidence>
<evidence type="ECO:0000256" key="3">
    <source>
        <dbReference type="ARBA" id="ARBA00006278"/>
    </source>
</evidence>
<evidence type="ECO:0000313" key="20">
    <source>
        <dbReference type="EMBL" id="KAF3440642.1"/>
    </source>
</evidence>
<keyword evidence="10 18" id="KW-1133">Transmembrane helix</keyword>
<feature type="transmembrane region" description="Helical" evidence="18">
    <location>
        <begin position="183"/>
        <end position="203"/>
    </location>
</feature>
<evidence type="ECO:0000256" key="5">
    <source>
        <dbReference type="ARBA" id="ARBA00022617"/>
    </source>
</evidence>